<evidence type="ECO:0000313" key="3">
    <source>
        <dbReference type="Proteomes" id="UP000823485"/>
    </source>
</evidence>
<dbReference type="Gene3D" id="3.50.50.60">
    <property type="entry name" value="FAD/NAD(P)-binding domain"/>
    <property type="match status" value="2"/>
</dbReference>
<keyword evidence="2" id="KW-0560">Oxidoreductase</keyword>
<dbReference type="Proteomes" id="UP000823485">
    <property type="component" value="Unassembled WGS sequence"/>
</dbReference>
<comment type="caution">
    <text evidence="2">The sequence shown here is derived from an EMBL/GenBank/DDBJ whole genome shotgun (WGS) entry which is preliminary data.</text>
</comment>
<sequence length="397" mass="43916">MGEHYRVVIIGGGTAGISTAARLLKELKNLSGEIAVIDPSDKHYYQPLWTLVGGGAAKKEDTVRSMGQLVPDGAVLLKDAAVSFYPEENVIDLADGSKVSYDYLVVAAGIEIDWGGIKGLRESIGKGGVCTNYSYEYTDYTWEVIRGFNGGNAVFTQPATPIKCGGAPQKIAYLAEDYFTQTGIRHKTNVIFASANPAIFDVVKYRKALEKVLDRKKIDARFLMNLTEVRPDAKEAVFEHIETKEEAVIRYEMLHVTPPMRSPSFIRNSPIADEAGWVDVHPRTLQHTKYENIFSLGDCSNLPTSKTGAAIRKQAPVVTENIIAMMKGEVPAATYDGYTSCPLVTGYNSLILAEFNYDKEPVESFPIDQAKERKSMYMLKKDVLPIMYWNGMLKGTL</sequence>
<proteinExistence type="predicted"/>
<dbReference type="GO" id="GO:0016491">
    <property type="term" value="F:oxidoreductase activity"/>
    <property type="evidence" value="ECO:0007669"/>
    <property type="project" value="UniProtKB-KW"/>
</dbReference>
<dbReference type="RefSeq" id="WP_077113487.1">
    <property type="nucleotide sequence ID" value="NZ_JAFBFH010000052.1"/>
</dbReference>
<reference evidence="2 3" key="1">
    <citation type="submission" date="2021-01" db="EMBL/GenBank/DDBJ databases">
        <title>Genomic Encyclopedia of Type Strains, Phase IV (KMG-IV): sequencing the most valuable type-strain genomes for metagenomic binning, comparative biology and taxonomic classification.</title>
        <authorList>
            <person name="Goeker M."/>
        </authorList>
    </citation>
    <scope>NUCLEOTIDE SEQUENCE [LARGE SCALE GENOMIC DNA]</scope>
    <source>
        <strain evidence="2 3">DSM 105453</strain>
    </source>
</reference>
<feature type="domain" description="FAD/NAD(P)-binding" evidence="1">
    <location>
        <begin position="5"/>
        <end position="123"/>
    </location>
</feature>
<dbReference type="PANTHER" id="PTHR10632">
    <property type="entry name" value="SULFIDE:QUINONE OXIDOREDUCTASE"/>
    <property type="match status" value="1"/>
</dbReference>
<evidence type="ECO:0000259" key="1">
    <source>
        <dbReference type="Pfam" id="PF07992"/>
    </source>
</evidence>
<dbReference type="SUPFAM" id="SSF51905">
    <property type="entry name" value="FAD/NAD(P)-binding domain"/>
    <property type="match status" value="1"/>
</dbReference>
<organism evidence="2 3">
    <name type="scientific">Siminovitchia thermophila</name>
    <dbReference type="NCBI Taxonomy" id="1245522"/>
    <lineage>
        <taxon>Bacteria</taxon>
        <taxon>Bacillati</taxon>
        <taxon>Bacillota</taxon>
        <taxon>Bacilli</taxon>
        <taxon>Bacillales</taxon>
        <taxon>Bacillaceae</taxon>
        <taxon>Siminovitchia</taxon>
    </lineage>
</organism>
<keyword evidence="3" id="KW-1185">Reference proteome</keyword>
<dbReference type="PANTHER" id="PTHR10632:SF2">
    <property type="entry name" value="SULFIDE:QUINONE OXIDOREDUCTASE, MITOCHONDRIAL"/>
    <property type="match status" value="1"/>
</dbReference>
<dbReference type="Pfam" id="PF07992">
    <property type="entry name" value="Pyr_redox_2"/>
    <property type="match status" value="1"/>
</dbReference>
<gene>
    <name evidence="2" type="ORF">JOC94_004561</name>
</gene>
<evidence type="ECO:0000313" key="2">
    <source>
        <dbReference type="EMBL" id="MBM7717532.1"/>
    </source>
</evidence>
<name>A0ABS2RCZ9_9BACI</name>
<accession>A0ABS2RCZ9</accession>
<dbReference type="InterPro" id="IPR036188">
    <property type="entry name" value="FAD/NAD-bd_sf"/>
</dbReference>
<dbReference type="EMBL" id="JAFBFH010000052">
    <property type="protein sequence ID" value="MBM7717532.1"/>
    <property type="molecule type" value="Genomic_DNA"/>
</dbReference>
<dbReference type="EC" id="1.8.5.-" evidence="2"/>
<dbReference type="InterPro" id="IPR015904">
    <property type="entry name" value="Sulphide_quinone_reductase"/>
</dbReference>
<protein>
    <submittedName>
        <fullName evidence="2">Sulfide:quinone oxidoreductase</fullName>
        <ecNumber evidence="2">1.8.5.-</ecNumber>
    </submittedName>
</protein>
<dbReference type="InterPro" id="IPR023753">
    <property type="entry name" value="FAD/NAD-binding_dom"/>
</dbReference>